<dbReference type="SUPFAM" id="SSF52540">
    <property type="entry name" value="P-loop containing nucleoside triphosphate hydrolases"/>
    <property type="match status" value="1"/>
</dbReference>
<keyword evidence="2 7" id="KW-0378">Hydrolase</keyword>
<accession>A0A644XT14</accession>
<gene>
    <name evidence="7" type="primary">cas3_2</name>
    <name evidence="7" type="ORF">SDC9_65326</name>
</gene>
<evidence type="ECO:0000256" key="5">
    <source>
        <dbReference type="ARBA" id="ARBA00023118"/>
    </source>
</evidence>
<keyword evidence="3 7" id="KW-0347">Helicase</keyword>
<evidence type="ECO:0000313" key="7">
    <source>
        <dbReference type="EMBL" id="MPM18908.1"/>
    </source>
</evidence>
<feature type="domain" description="CRISPR-associated nuclease/helicase Cas3" evidence="6">
    <location>
        <begin position="189"/>
        <end position="315"/>
    </location>
</feature>
<proteinExistence type="predicted"/>
<dbReference type="GO" id="GO:0004386">
    <property type="term" value="F:helicase activity"/>
    <property type="evidence" value="ECO:0007669"/>
    <property type="project" value="UniProtKB-KW"/>
</dbReference>
<evidence type="ECO:0000256" key="4">
    <source>
        <dbReference type="ARBA" id="ARBA00022840"/>
    </source>
</evidence>
<evidence type="ECO:0000256" key="2">
    <source>
        <dbReference type="ARBA" id="ARBA00022801"/>
    </source>
</evidence>
<reference evidence="7" key="1">
    <citation type="submission" date="2019-08" db="EMBL/GenBank/DDBJ databases">
        <authorList>
            <person name="Kucharzyk K."/>
            <person name="Murdoch R.W."/>
            <person name="Higgins S."/>
            <person name="Loffler F."/>
        </authorList>
    </citation>
    <scope>NUCLEOTIDE SEQUENCE</scope>
</reference>
<dbReference type="InterPro" id="IPR054712">
    <property type="entry name" value="Cas3-like_dom"/>
</dbReference>
<dbReference type="GO" id="GO:0051607">
    <property type="term" value="P:defense response to virus"/>
    <property type="evidence" value="ECO:0007669"/>
    <property type="project" value="UniProtKB-KW"/>
</dbReference>
<organism evidence="7">
    <name type="scientific">bioreactor metagenome</name>
    <dbReference type="NCBI Taxonomy" id="1076179"/>
    <lineage>
        <taxon>unclassified sequences</taxon>
        <taxon>metagenomes</taxon>
        <taxon>ecological metagenomes</taxon>
    </lineage>
</organism>
<dbReference type="GO" id="GO:0005524">
    <property type="term" value="F:ATP binding"/>
    <property type="evidence" value="ECO:0007669"/>
    <property type="project" value="UniProtKB-KW"/>
</dbReference>
<keyword evidence="4" id="KW-0067">ATP-binding</keyword>
<dbReference type="InterPro" id="IPR027417">
    <property type="entry name" value="P-loop_NTPase"/>
</dbReference>
<dbReference type="Pfam" id="PF22590">
    <property type="entry name" value="Cas3-like_C_2"/>
    <property type="match status" value="1"/>
</dbReference>
<dbReference type="EMBL" id="VSSQ01003075">
    <property type="protein sequence ID" value="MPM18908.1"/>
    <property type="molecule type" value="Genomic_DNA"/>
</dbReference>
<evidence type="ECO:0000256" key="3">
    <source>
        <dbReference type="ARBA" id="ARBA00022806"/>
    </source>
</evidence>
<protein>
    <submittedName>
        <fullName evidence="7">CRISPR-associated nuclease/helicase Cas3 subtype I-F/YPEST</fullName>
        <ecNumber evidence="7">3.1.-.-</ecNumber>
    </submittedName>
</protein>
<sequence length="537" mass="62001">MMLATEVVRGGKWMLPFLRLMSSDLVIDEIDDFSDSDSIAIGRLIHLAGVLGRKVLISSATIPPDMATGYYRLYQDGYKQYLNFHELSGTQIACGWFDEFRSAVVSIDSTESFSKSHEKFCIKRIENIMDFERLHGARRKGAIVKCEDIITLSGYEERKQAYFERILDEIKNQHTMQRYRDRETGKEISFGCVRVAHINECIELFGFLSERGELPDSELRVMPYHSRQILLLRSLQEKHLDQVLRCKDGSREQALSHPIIRNHISHCSKPNIIFVLVCTPVEEIGRDHDFDWAIVEPSSYRSIIQLAGRVRRHRKEHCANPNISIMQYNIRALNPTWNGPVFTRPGYESYSYRLNSKDIEELVNVHQISESINSCPRISVPLHLQPESQLQDIEHFVIKKQLNDSTQKGPESPGGWMQPSIWSLTGIPQRLAPFRQDTQKTTMFIRMFDGESRPFFALEDSPNQSAEKVFGIKTVSEAERQGVRKYLWLERDYEDAMIDLHEKVGSSFKECSIIFGEIEVPGEGPFLYWDQFGMKSM</sequence>
<evidence type="ECO:0000256" key="1">
    <source>
        <dbReference type="ARBA" id="ARBA00022741"/>
    </source>
</evidence>
<dbReference type="AlphaFoldDB" id="A0A644XT14"/>
<dbReference type="EC" id="3.1.-.-" evidence="7"/>
<keyword evidence="1" id="KW-0547">Nucleotide-binding</keyword>
<evidence type="ECO:0000259" key="6">
    <source>
        <dbReference type="Pfam" id="PF22590"/>
    </source>
</evidence>
<dbReference type="GO" id="GO:0016787">
    <property type="term" value="F:hydrolase activity"/>
    <property type="evidence" value="ECO:0007669"/>
    <property type="project" value="UniProtKB-KW"/>
</dbReference>
<keyword evidence="5" id="KW-0051">Antiviral defense</keyword>
<comment type="caution">
    <text evidence="7">The sequence shown here is derived from an EMBL/GenBank/DDBJ whole genome shotgun (WGS) entry which is preliminary data.</text>
</comment>
<name>A0A644XT14_9ZZZZ</name>